<comment type="caution">
    <text evidence="1">The sequence shown here is derived from an EMBL/GenBank/DDBJ whole genome shotgun (WGS) entry which is preliminary data.</text>
</comment>
<evidence type="ECO:0000313" key="2">
    <source>
        <dbReference type="Proteomes" id="UP001630127"/>
    </source>
</evidence>
<proteinExistence type="predicted"/>
<evidence type="ECO:0000313" key="1">
    <source>
        <dbReference type="EMBL" id="KAL3507148.1"/>
    </source>
</evidence>
<dbReference type="EMBL" id="JBJUIK010000013">
    <property type="protein sequence ID" value="KAL3507148.1"/>
    <property type="molecule type" value="Genomic_DNA"/>
</dbReference>
<keyword evidence="2" id="KW-1185">Reference proteome</keyword>
<sequence>MYAIKDQLGSIHFIAEGAALDGSESTDNTISSSSQFELVERNLEKPSELTSLLNVEKRLPICPLCLFAQLALHARATTFVLSVGAIASEQHDKVALGIGDKIQQQISGTSFEQLLKYSEKFAKLF</sequence>
<gene>
    <name evidence="1" type="ORF">ACH5RR_032530</name>
</gene>
<protein>
    <submittedName>
        <fullName evidence="1">Uncharacterized protein</fullName>
    </submittedName>
</protein>
<organism evidence="1 2">
    <name type="scientific">Cinchona calisaya</name>
    <dbReference type="NCBI Taxonomy" id="153742"/>
    <lineage>
        <taxon>Eukaryota</taxon>
        <taxon>Viridiplantae</taxon>
        <taxon>Streptophyta</taxon>
        <taxon>Embryophyta</taxon>
        <taxon>Tracheophyta</taxon>
        <taxon>Spermatophyta</taxon>
        <taxon>Magnoliopsida</taxon>
        <taxon>eudicotyledons</taxon>
        <taxon>Gunneridae</taxon>
        <taxon>Pentapetalae</taxon>
        <taxon>asterids</taxon>
        <taxon>lamiids</taxon>
        <taxon>Gentianales</taxon>
        <taxon>Rubiaceae</taxon>
        <taxon>Cinchonoideae</taxon>
        <taxon>Cinchoneae</taxon>
        <taxon>Cinchona</taxon>
    </lineage>
</organism>
<reference evidence="1 2" key="1">
    <citation type="submission" date="2024-11" db="EMBL/GenBank/DDBJ databases">
        <title>A near-complete genome assembly of Cinchona calisaya.</title>
        <authorList>
            <person name="Lian D.C."/>
            <person name="Zhao X.W."/>
            <person name="Wei L."/>
        </authorList>
    </citation>
    <scope>NUCLEOTIDE SEQUENCE [LARGE SCALE GENOMIC DNA]</scope>
    <source>
        <tissue evidence="1">Nenye</tissue>
    </source>
</reference>
<dbReference type="Proteomes" id="UP001630127">
    <property type="component" value="Unassembled WGS sequence"/>
</dbReference>
<accession>A0ABD2YID4</accession>
<dbReference type="AlphaFoldDB" id="A0ABD2YID4"/>
<name>A0ABD2YID4_9GENT</name>